<name>A0ABP3U471_9FLAO</name>
<comment type="similarity">
    <text evidence="1">Belongs to the Gfo/Idh/MocA family.</text>
</comment>
<sequence length="325" mass="36816">MNSNKIYNWGILGCGKIAHKFAQDLQSIPNAKLQAVASRNIEKAKDFGDTYQTPTHYGSYIELAKDTKIDIIYIATPHVFHYENTMMCLNEKKAVLCEKPFAMNKAQVSEMIQMAKTQNTFLMEALWTYFLPHYEFVLQTLKGNQLGKIKSLKADFGFASTFDPNNRIFRKELGGGSLLDVGIYPLFAALSMIGIPEKIEASANFGETGIDEDCNMTLHYKNKVSANLFSSVIQKTETKAFIQLEYGSIIINSRFHEPSSVTITKDGDSKLYEFPVVTNGYNYEAIHVQNMLERGNIESTVMSFEKSLNLIELLDNVRKEIKLEY</sequence>
<dbReference type="Pfam" id="PF01408">
    <property type="entry name" value="GFO_IDH_MocA"/>
    <property type="match status" value="1"/>
</dbReference>
<evidence type="ECO:0000313" key="5">
    <source>
        <dbReference type="EMBL" id="GAA0722760.1"/>
    </source>
</evidence>
<dbReference type="Gene3D" id="3.40.50.720">
    <property type="entry name" value="NAD(P)-binding Rossmann-like Domain"/>
    <property type="match status" value="1"/>
</dbReference>
<dbReference type="InterPro" id="IPR055170">
    <property type="entry name" value="GFO_IDH_MocA-like_dom"/>
</dbReference>
<dbReference type="Pfam" id="PF22725">
    <property type="entry name" value="GFO_IDH_MocA_C3"/>
    <property type="match status" value="1"/>
</dbReference>
<dbReference type="PANTHER" id="PTHR22604">
    <property type="entry name" value="OXIDOREDUCTASES"/>
    <property type="match status" value="1"/>
</dbReference>
<keyword evidence="2" id="KW-0560">Oxidoreductase</keyword>
<dbReference type="RefSeq" id="WP_343912684.1">
    <property type="nucleotide sequence ID" value="NZ_BAAAGE010000002.1"/>
</dbReference>
<dbReference type="SUPFAM" id="SSF55347">
    <property type="entry name" value="Glyceraldehyde-3-phosphate dehydrogenase-like, C-terminal domain"/>
    <property type="match status" value="1"/>
</dbReference>
<dbReference type="SUPFAM" id="SSF51735">
    <property type="entry name" value="NAD(P)-binding Rossmann-fold domains"/>
    <property type="match status" value="1"/>
</dbReference>
<gene>
    <name evidence="5" type="ORF">GCM10009430_25470</name>
</gene>
<dbReference type="Gene3D" id="3.30.360.10">
    <property type="entry name" value="Dihydrodipicolinate Reductase, domain 2"/>
    <property type="match status" value="1"/>
</dbReference>
<comment type="caution">
    <text evidence="5">The sequence shown here is derived from an EMBL/GenBank/DDBJ whole genome shotgun (WGS) entry which is preliminary data.</text>
</comment>
<evidence type="ECO:0000256" key="2">
    <source>
        <dbReference type="ARBA" id="ARBA00023002"/>
    </source>
</evidence>
<accession>A0ABP3U471</accession>
<dbReference type="InterPro" id="IPR050984">
    <property type="entry name" value="Gfo/Idh/MocA_domain"/>
</dbReference>
<dbReference type="PANTHER" id="PTHR22604:SF105">
    <property type="entry name" value="TRANS-1,2-DIHYDROBENZENE-1,2-DIOL DEHYDROGENASE"/>
    <property type="match status" value="1"/>
</dbReference>
<feature type="domain" description="GFO/IDH/MocA-like oxidoreductase" evidence="4">
    <location>
        <begin position="139"/>
        <end position="248"/>
    </location>
</feature>
<dbReference type="Proteomes" id="UP001501758">
    <property type="component" value="Unassembled WGS sequence"/>
</dbReference>
<evidence type="ECO:0000313" key="6">
    <source>
        <dbReference type="Proteomes" id="UP001501758"/>
    </source>
</evidence>
<proteinExistence type="inferred from homology"/>
<keyword evidence="6" id="KW-1185">Reference proteome</keyword>
<feature type="domain" description="Gfo/Idh/MocA-like oxidoreductase N-terminal" evidence="3">
    <location>
        <begin position="8"/>
        <end position="123"/>
    </location>
</feature>
<protein>
    <submittedName>
        <fullName evidence="5">Gfo/Idh/MocA family oxidoreductase</fullName>
    </submittedName>
</protein>
<dbReference type="InterPro" id="IPR000683">
    <property type="entry name" value="Gfo/Idh/MocA-like_OxRdtase_N"/>
</dbReference>
<evidence type="ECO:0000259" key="4">
    <source>
        <dbReference type="Pfam" id="PF22725"/>
    </source>
</evidence>
<organism evidence="5 6">
    <name type="scientific">Aquimarina litoralis</name>
    <dbReference type="NCBI Taxonomy" id="584605"/>
    <lineage>
        <taxon>Bacteria</taxon>
        <taxon>Pseudomonadati</taxon>
        <taxon>Bacteroidota</taxon>
        <taxon>Flavobacteriia</taxon>
        <taxon>Flavobacteriales</taxon>
        <taxon>Flavobacteriaceae</taxon>
        <taxon>Aquimarina</taxon>
    </lineage>
</organism>
<evidence type="ECO:0000259" key="3">
    <source>
        <dbReference type="Pfam" id="PF01408"/>
    </source>
</evidence>
<dbReference type="EMBL" id="BAAAGE010000002">
    <property type="protein sequence ID" value="GAA0722760.1"/>
    <property type="molecule type" value="Genomic_DNA"/>
</dbReference>
<dbReference type="InterPro" id="IPR036291">
    <property type="entry name" value="NAD(P)-bd_dom_sf"/>
</dbReference>
<reference evidence="6" key="1">
    <citation type="journal article" date="2019" name="Int. J. Syst. Evol. Microbiol.">
        <title>The Global Catalogue of Microorganisms (GCM) 10K type strain sequencing project: providing services to taxonomists for standard genome sequencing and annotation.</title>
        <authorList>
            <consortium name="The Broad Institute Genomics Platform"/>
            <consortium name="The Broad Institute Genome Sequencing Center for Infectious Disease"/>
            <person name="Wu L."/>
            <person name="Ma J."/>
        </authorList>
    </citation>
    <scope>NUCLEOTIDE SEQUENCE [LARGE SCALE GENOMIC DNA]</scope>
    <source>
        <strain evidence="6">JCM 15974</strain>
    </source>
</reference>
<evidence type="ECO:0000256" key="1">
    <source>
        <dbReference type="ARBA" id="ARBA00010928"/>
    </source>
</evidence>